<dbReference type="EMBL" id="PSQE01000004">
    <property type="protein sequence ID" value="RHN59835.1"/>
    <property type="molecule type" value="Genomic_DNA"/>
</dbReference>
<gene>
    <name evidence="1" type="ORF">MtrunA17_Chr4g0018541</name>
</gene>
<dbReference type="Gramene" id="rna21996">
    <property type="protein sequence ID" value="RHN59835.1"/>
    <property type="gene ID" value="gene21996"/>
</dbReference>
<protein>
    <recommendedName>
        <fullName evidence="3">Transposase-associated domain-containing protein</fullName>
    </recommendedName>
</protein>
<evidence type="ECO:0000313" key="2">
    <source>
        <dbReference type="Proteomes" id="UP000265566"/>
    </source>
</evidence>
<organism evidence="1 2">
    <name type="scientific">Medicago truncatula</name>
    <name type="common">Barrel medic</name>
    <name type="synonym">Medicago tribuloides</name>
    <dbReference type="NCBI Taxonomy" id="3880"/>
    <lineage>
        <taxon>Eukaryota</taxon>
        <taxon>Viridiplantae</taxon>
        <taxon>Streptophyta</taxon>
        <taxon>Embryophyta</taxon>
        <taxon>Tracheophyta</taxon>
        <taxon>Spermatophyta</taxon>
        <taxon>Magnoliopsida</taxon>
        <taxon>eudicotyledons</taxon>
        <taxon>Gunneridae</taxon>
        <taxon>Pentapetalae</taxon>
        <taxon>rosids</taxon>
        <taxon>fabids</taxon>
        <taxon>Fabales</taxon>
        <taxon>Fabaceae</taxon>
        <taxon>Papilionoideae</taxon>
        <taxon>50 kb inversion clade</taxon>
        <taxon>NPAAA clade</taxon>
        <taxon>Hologalegina</taxon>
        <taxon>IRL clade</taxon>
        <taxon>Trifolieae</taxon>
        <taxon>Medicago</taxon>
    </lineage>
</organism>
<comment type="caution">
    <text evidence="1">The sequence shown here is derived from an EMBL/GenBank/DDBJ whole genome shotgun (WGS) entry which is preliminary data.</text>
</comment>
<name>A0A396I858_MEDTR</name>
<dbReference type="Proteomes" id="UP000265566">
    <property type="component" value="Chromosome 4"/>
</dbReference>
<dbReference type="OrthoDB" id="1411153at2759"/>
<accession>A0A396I858</accession>
<reference evidence="2" key="1">
    <citation type="journal article" date="2018" name="Nat. Plants">
        <title>Whole-genome landscape of Medicago truncatula symbiotic genes.</title>
        <authorList>
            <person name="Pecrix Y."/>
            <person name="Staton S.E."/>
            <person name="Sallet E."/>
            <person name="Lelandais-Briere C."/>
            <person name="Moreau S."/>
            <person name="Carrere S."/>
            <person name="Blein T."/>
            <person name="Jardinaud M.F."/>
            <person name="Latrasse D."/>
            <person name="Zouine M."/>
            <person name="Zahm M."/>
            <person name="Kreplak J."/>
            <person name="Mayjonade B."/>
            <person name="Satge C."/>
            <person name="Perez M."/>
            <person name="Cauet S."/>
            <person name="Marande W."/>
            <person name="Chantry-Darmon C."/>
            <person name="Lopez-Roques C."/>
            <person name="Bouchez O."/>
            <person name="Berard A."/>
            <person name="Debelle F."/>
            <person name="Munos S."/>
            <person name="Bendahmane A."/>
            <person name="Berges H."/>
            <person name="Niebel A."/>
            <person name="Buitink J."/>
            <person name="Frugier F."/>
            <person name="Benhamed M."/>
            <person name="Crespi M."/>
            <person name="Gouzy J."/>
            <person name="Gamas P."/>
        </authorList>
    </citation>
    <scope>NUCLEOTIDE SEQUENCE [LARGE SCALE GENOMIC DNA]</scope>
    <source>
        <strain evidence="2">cv. Jemalong A17</strain>
    </source>
</reference>
<evidence type="ECO:0000313" key="1">
    <source>
        <dbReference type="EMBL" id="RHN59835.1"/>
    </source>
</evidence>
<dbReference type="AlphaFoldDB" id="A0A396I858"/>
<sequence length="207" mass="23877">MKHLCMKGFKEDYYYWSSHGEQRPSVMPVVSNNSYYGSIGIREDFNNFEQMVMDAAGPSLGYYLEQEEFACPEQIREDPDPQAESFFKMLKAAQAPLYNGCESYSELSAAIQALSIKSDFNNSHNCFNKWVEFMGKALPNDNRMPKNYYRAKKSMEKLGLGCIKIHCCPNGCMIYYYPEDKNLRNCKNAAKTVTKVSLEMVRLEMFL</sequence>
<dbReference type="PANTHER" id="PTHR10775:SF166">
    <property type="entry name" value="OS04G0146034 PROTEIN"/>
    <property type="match status" value="1"/>
</dbReference>
<dbReference type="PANTHER" id="PTHR10775">
    <property type="entry name" value="OS08G0208400 PROTEIN"/>
    <property type="match status" value="1"/>
</dbReference>
<evidence type="ECO:0008006" key="3">
    <source>
        <dbReference type="Google" id="ProtNLM"/>
    </source>
</evidence>
<proteinExistence type="predicted"/>